<dbReference type="HOGENOM" id="CLU_2588665_0_0_12"/>
<name>F5YDG6_LEAAZ</name>
<dbReference type="KEGG" id="taz:TREAZ_0362"/>
<dbReference type="AlphaFoldDB" id="F5YDG6"/>
<organism evidence="1 2">
    <name type="scientific">Leadbettera azotonutricia (strain ATCC BAA-888 / DSM 13862 / ZAS-9)</name>
    <name type="common">Treponema azotonutricium</name>
    <dbReference type="NCBI Taxonomy" id="545695"/>
    <lineage>
        <taxon>Bacteria</taxon>
        <taxon>Pseudomonadati</taxon>
        <taxon>Spirochaetota</taxon>
        <taxon>Spirochaetia</taxon>
        <taxon>Spirochaetales</taxon>
        <taxon>Breznakiellaceae</taxon>
        <taxon>Leadbettera</taxon>
    </lineage>
</organism>
<dbReference type="STRING" id="545695.TREAZ_0362"/>
<reference evidence="1 2" key="2">
    <citation type="journal article" date="2011" name="ISME J.">
        <title>RNA-seq reveals cooperative metabolic interactions between two termite-gut spirochete species in co-culture.</title>
        <authorList>
            <person name="Rosenthal A.Z."/>
            <person name="Matson E.G."/>
            <person name="Eldar A."/>
            <person name="Leadbetter J.R."/>
        </authorList>
    </citation>
    <scope>NUCLEOTIDE SEQUENCE [LARGE SCALE GENOMIC DNA]</scope>
    <source>
        <strain evidence="2">ATCC BAA-888 / DSM 13862 / ZAS-9</strain>
    </source>
</reference>
<evidence type="ECO:0000313" key="2">
    <source>
        <dbReference type="Proteomes" id="UP000009222"/>
    </source>
</evidence>
<sequence>MKIAKVSYKNIMIRKSNLKTDSFCPESIKNSLLEHREGAAIDFVFRNRKMYRPIHKVFPDRIFRTEGRREYLNILYTFGL</sequence>
<gene>
    <name evidence="1" type="ordered locus">TREAZ_0362</name>
</gene>
<dbReference type="Proteomes" id="UP000009222">
    <property type="component" value="Chromosome"/>
</dbReference>
<evidence type="ECO:0000313" key="1">
    <source>
        <dbReference type="EMBL" id="AEF80782.1"/>
    </source>
</evidence>
<keyword evidence="2" id="KW-1185">Reference proteome</keyword>
<dbReference type="EMBL" id="CP001841">
    <property type="protein sequence ID" value="AEF80782.1"/>
    <property type="molecule type" value="Genomic_DNA"/>
</dbReference>
<dbReference type="InParanoid" id="F5YDG6"/>
<accession>F5YDG6</accession>
<reference evidence="2" key="1">
    <citation type="submission" date="2009-12" db="EMBL/GenBank/DDBJ databases">
        <title>Complete sequence of Treponema azotonutricium strain ZAS-9.</title>
        <authorList>
            <person name="Tetu S.G."/>
            <person name="Matson E."/>
            <person name="Ren Q."/>
            <person name="Seshadri R."/>
            <person name="Elbourne L."/>
            <person name="Hassan K.A."/>
            <person name="Durkin A."/>
            <person name="Radune D."/>
            <person name="Mohamoud Y."/>
            <person name="Shay R."/>
            <person name="Jin S."/>
            <person name="Zhang X."/>
            <person name="Lucey K."/>
            <person name="Ballor N.R."/>
            <person name="Ottesen E."/>
            <person name="Rosenthal R."/>
            <person name="Allen A."/>
            <person name="Leadbetter J.R."/>
            <person name="Paulsen I.T."/>
        </authorList>
    </citation>
    <scope>NUCLEOTIDE SEQUENCE [LARGE SCALE GENOMIC DNA]</scope>
    <source>
        <strain evidence="2">ATCC BAA-888 / DSM 13862 / ZAS-9</strain>
    </source>
</reference>
<protein>
    <submittedName>
        <fullName evidence="1">Uncharacterized protein</fullName>
    </submittedName>
</protein>
<proteinExistence type="predicted"/>